<gene>
    <name evidence="2" type="ORF">ENJ10_00055</name>
</gene>
<dbReference type="EMBL" id="DRLD01000002">
    <property type="protein sequence ID" value="HED09053.1"/>
    <property type="molecule type" value="Genomic_DNA"/>
</dbReference>
<dbReference type="CDD" id="cd10747">
    <property type="entry name" value="DnaJ_C"/>
    <property type="match status" value="1"/>
</dbReference>
<dbReference type="Proteomes" id="UP000886005">
    <property type="component" value="Unassembled WGS sequence"/>
</dbReference>
<evidence type="ECO:0000313" key="2">
    <source>
        <dbReference type="EMBL" id="HED09053.1"/>
    </source>
</evidence>
<accession>A0A7V1LJA6</accession>
<dbReference type="AlphaFoldDB" id="A0A7V1LJA6"/>
<dbReference type="SUPFAM" id="SSF49493">
    <property type="entry name" value="HSP40/DnaJ peptide-binding domain"/>
    <property type="match status" value="2"/>
</dbReference>
<dbReference type="InterPro" id="IPR008971">
    <property type="entry name" value="HSP40/DnaJ_pept-bd"/>
</dbReference>
<reference evidence="2" key="1">
    <citation type="journal article" date="2020" name="mSystems">
        <title>Genome- and Community-Level Interaction Insights into Carbon Utilization and Element Cycling Functions of Hydrothermarchaeota in Hydrothermal Sediment.</title>
        <authorList>
            <person name="Zhou Z."/>
            <person name="Liu Y."/>
            <person name="Xu W."/>
            <person name="Pan J."/>
            <person name="Luo Z.H."/>
            <person name="Li M."/>
        </authorList>
    </citation>
    <scope>NUCLEOTIDE SEQUENCE [LARGE SCALE GENOMIC DNA]</scope>
    <source>
        <strain evidence="2">HyVt-456</strain>
    </source>
</reference>
<name>A0A7V1LJA6_CALAY</name>
<protein>
    <recommendedName>
        <fullName evidence="1">Chaperone DnaJ C-terminal domain-containing protein</fullName>
    </recommendedName>
</protein>
<sequence length="170" mass="18920">MTQEARYKKLPLTLEQALSGKSIKIQLPGGSKIKLNLKKGLYDGQLLRLKEPRSGQASGRQSGELILQVSLLDHPFYQIDQLNIKAELPLSPAEAYSGCVRTFAGPDGKPLRLEIPPRTKDGDFLRIEQGGLKKGSERGDLEFTIRIDENMALIEYMAVSSVWNQPTQIN</sequence>
<dbReference type="GO" id="GO:0051082">
    <property type="term" value="F:unfolded protein binding"/>
    <property type="evidence" value="ECO:0007669"/>
    <property type="project" value="InterPro"/>
</dbReference>
<proteinExistence type="predicted"/>
<evidence type="ECO:0000259" key="1">
    <source>
        <dbReference type="Pfam" id="PF01556"/>
    </source>
</evidence>
<comment type="caution">
    <text evidence="2">The sequence shown here is derived from an EMBL/GenBank/DDBJ whole genome shotgun (WGS) entry which is preliminary data.</text>
</comment>
<dbReference type="GO" id="GO:0006457">
    <property type="term" value="P:protein folding"/>
    <property type="evidence" value="ECO:0007669"/>
    <property type="project" value="InterPro"/>
</dbReference>
<dbReference type="Gene3D" id="2.60.260.20">
    <property type="entry name" value="Urease metallochaperone UreE, N-terminal domain"/>
    <property type="match status" value="2"/>
</dbReference>
<organism evidence="2">
    <name type="scientific">Caldithrix abyssi</name>
    <dbReference type="NCBI Taxonomy" id="187145"/>
    <lineage>
        <taxon>Bacteria</taxon>
        <taxon>Pseudomonadati</taxon>
        <taxon>Calditrichota</taxon>
        <taxon>Calditrichia</taxon>
        <taxon>Calditrichales</taxon>
        <taxon>Calditrichaceae</taxon>
        <taxon>Caldithrix</taxon>
    </lineage>
</organism>
<feature type="domain" description="Chaperone DnaJ C-terminal" evidence="1">
    <location>
        <begin position="9"/>
        <end position="147"/>
    </location>
</feature>
<dbReference type="Pfam" id="PF01556">
    <property type="entry name" value="DnaJ_C"/>
    <property type="match status" value="1"/>
</dbReference>
<dbReference type="InterPro" id="IPR002939">
    <property type="entry name" value="DnaJ_C"/>
</dbReference>